<evidence type="ECO:0000313" key="4">
    <source>
        <dbReference type="EMBL" id="EHP69447.1"/>
    </source>
</evidence>
<dbReference type="EMBL" id="JH597768">
    <property type="protein sequence ID" value="EHP69447.1"/>
    <property type="molecule type" value="Genomic_DNA"/>
</dbReference>
<dbReference type="HOGENOM" id="CLU_1801579_0_0_2"/>
<comment type="catalytic activity">
    <reaction evidence="2">
        <text>Endonucleolytic cleavage of RNA, removing 5'-extranucleotides from tRNA precursor.</text>
        <dbReference type="EC" id="3.1.26.5"/>
    </reaction>
</comment>
<dbReference type="AlphaFoldDB" id="H2C6M0"/>
<evidence type="ECO:0000256" key="3">
    <source>
        <dbReference type="SAM" id="Phobius"/>
    </source>
</evidence>
<dbReference type="HAMAP" id="MF_00755">
    <property type="entry name" value="RNase_P_2"/>
    <property type="match status" value="1"/>
</dbReference>
<name>H2C6M0_9CREN</name>
<feature type="transmembrane region" description="Helical" evidence="3">
    <location>
        <begin position="6"/>
        <end position="22"/>
    </location>
</feature>
<keyword evidence="3" id="KW-0812">Transmembrane</keyword>
<dbReference type="InterPro" id="IPR038085">
    <property type="entry name" value="Rnp2-like_sf"/>
</dbReference>
<keyword evidence="2" id="KW-0378">Hydrolase</keyword>
<dbReference type="STRING" id="671065.MetMK1DRAFT_00022030"/>
<comment type="subcellular location">
    <subcellularLocation>
        <location evidence="2">Cytoplasm</location>
    </subcellularLocation>
</comment>
<keyword evidence="3" id="KW-1133">Transmembrane helix</keyword>
<dbReference type="SUPFAM" id="SSF160350">
    <property type="entry name" value="Rnp2-like"/>
    <property type="match status" value="1"/>
</dbReference>
<protein>
    <recommendedName>
        <fullName evidence="2">Ribonuclease P protein component 2</fullName>
        <shortName evidence="2">RNase P component 2</shortName>
        <ecNumber evidence="2">3.1.26.5</ecNumber>
    </recommendedName>
    <alternativeName>
        <fullName evidence="2">Pop5</fullName>
    </alternativeName>
</protein>
<keyword evidence="3" id="KW-0472">Membrane</keyword>
<keyword evidence="5" id="KW-1185">Reference proteome</keyword>
<dbReference type="Gene3D" id="3.30.70.3250">
    <property type="entry name" value="Ribonuclease P, Pop5 subunit"/>
    <property type="match status" value="1"/>
</dbReference>
<keyword evidence="2" id="KW-0255">Endonuclease</keyword>
<proteinExistence type="inferred from homology"/>
<dbReference type="GO" id="GO:0001682">
    <property type="term" value="P:tRNA 5'-leader removal"/>
    <property type="evidence" value="ECO:0007669"/>
    <property type="project" value="UniProtKB-UniRule"/>
</dbReference>
<evidence type="ECO:0000313" key="5">
    <source>
        <dbReference type="Proteomes" id="UP000003980"/>
    </source>
</evidence>
<dbReference type="GO" id="GO:0004526">
    <property type="term" value="F:ribonuclease P activity"/>
    <property type="evidence" value="ECO:0007669"/>
    <property type="project" value="UniProtKB-UniRule"/>
</dbReference>
<evidence type="ECO:0000256" key="2">
    <source>
        <dbReference type="HAMAP-Rule" id="MF_00755"/>
    </source>
</evidence>
<comment type="function">
    <text evidence="2">Part of ribonuclease P, a protein complex that generates mature tRNA molecules by cleaving their 5'-ends.</text>
</comment>
<dbReference type="InterPro" id="IPR002759">
    <property type="entry name" value="Pop5/Rpp14/Rnp2-like"/>
</dbReference>
<organism evidence="4 5">
    <name type="scientific">Metallosphaera yellowstonensis MK1</name>
    <dbReference type="NCBI Taxonomy" id="671065"/>
    <lineage>
        <taxon>Archaea</taxon>
        <taxon>Thermoproteota</taxon>
        <taxon>Thermoprotei</taxon>
        <taxon>Sulfolobales</taxon>
        <taxon>Sulfolobaceae</taxon>
        <taxon>Metallosphaera</taxon>
    </lineage>
</organism>
<comment type="similarity">
    <text evidence="2">Belongs to the eukaryotic/archaeal RNase P protein component 2 family.</text>
</comment>
<keyword evidence="2" id="KW-0540">Nuclease</keyword>
<dbReference type="eggNOG" id="arCOG01365">
    <property type="taxonomic scope" value="Archaea"/>
</dbReference>
<evidence type="ECO:0000256" key="1">
    <source>
        <dbReference type="ARBA" id="ARBA00022694"/>
    </source>
</evidence>
<dbReference type="EC" id="3.1.26.5" evidence="2"/>
<sequence length="143" mass="16610">MLQLIIDILLIVWLVTLTYLSFRRKSEELKPKVPRLTLRKNKKRYIVFKVLSDHDDINVQDMEKQIRMALQELLGKVWLDISNPRVVIYDPGRMSGIISTNRLGYKAVLAALPFVKSVEDKEILLVPVRTTGSLKKAKHLMRQ</sequence>
<dbReference type="Pfam" id="PF01900">
    <property type="entry name" value="RNase_P_Rpp14"/>
    <property type="match status" value="1"/>
</dbReference>
<reference evidence="4 5" key="1">
    <citation type="submission" date="2012-01" db="EMBL/GenBank/DDBJ databases">
        <title>Improved High-Quality Draft sequence of Metallosphaera yellowstonensis MK1.</title>
        <authorList>
            <consortium name="US DOE Joint Genome Institute"/>
            <person name="Lucas S."/>
            <person name="Han J."/>
            <person name="Cheng J.-F."/>
            <person name="Goodwin L."/>
            <person name="Pitluck S."/>
            <person name="Peters L."/>
            <person name="Teshima H."/>
            <person name="Detter J.C."/>
            <person name="Han C."/>
            <person name="Tapia R."/>
            <person name="Land M."/>
            <person name="Hauser L."/>
            <person name="Kyrpides N."/>
            <person name="Kozubal M."/>
            <person name="Macur R.E."/>
            <person name="Jay Z."/>
            <person name="Inskeep W."/>
            <person name="Woyke T."/>
        </authorList>
    </citation>
    <scope>NUCLEOTIDE SEQUENCE [LARGE SCALE GENOMIC DNA]</scope>
    <source>
        <strain evidence="4 5">MK1</strain>
    </source>
</reference>
<gene>
    <name evidence="2" type="primary">rnp2</name>
    <name evidence="4" type="ORF">MetMK1DRAFT_00022030</name>
</gene>
<keyword evidence="1 2" id="KW-0819">tRNA processing</keyword>
<dbReference type="GO" id="GO:0030677">
    <property type="term" value="C:ribonuclease P complex"/>
    <property type="evidence" value="ECO:0007669"/>
    <property type="project" value="UniProtKB-UniRule"/>
</dbReference>
<comment type="subunit">
    <text evidence="2">Consists of a catalytic RNA component and at least 4-5 protein subunits.</text>
</comment>
<dbReference type="Proteomes" id="UP000003980">
    <property type="component" value="Unassembled WGS sequence"/>
</dbReference>
<dbReference type="GO" id="GO:0005737">
    <property type="term" value="C:cytoplasm"/>
    <property type="evidence" value="ECO:0007669"/>
    <property type="project" value="UniProtKB-SubCell"/>
</dbReference>
<keyword evidence="2" id="KW-0963">Cytoplasm</keyword>
<accession>H2C6M0</accession>